<dbReference type="RefSeq" id="WP_014681016.1">
    <property type="nucleotide sequence ID" value="NC_017770.1"/>
</dbReference>
<gene>
    <name evidence="1" type="ordered locus">Solca_2760</name>
</gene>
<reference evidence="1" key="1">
    <citation type="submission" date="2012-02" db="EMBL/GenBank/DDBJ databases">
        <title>The complete genome of Solitalea canadensis DSM 3403.</title>
        <authorList>
            <consortium name="US DOE Joint Genome Institute (JGI-PGF)"/>
            <person name="Lucas S."/>
            <person name="Copeland A."/>
            <person name="Lapidus A."/>
            <person name="Glavina del Rio T."/>
            <person name="Dalin E."/>
            <person name="Tice H."/>
            <person name="Bruce D."/>
            <person name="Goodwin L."/>
            <person name="Pitluck S."/>
            <person name="Peters L."/>
            <person name="Ovchinnikova G."/>
            <person name="Lu M."/>
            <person name="Kyrpides N."/>
            <person name="Mavromatis K."/>
            <person name="Ivanova N."/>
            <person name="Brettin T."/>
            <person name="Detter J.C."/>
            <person name="Han C."/>
            <person name="Larimer F."/>
            <person name="Land M."/>
            <person name="Hauser L."/>
            <person name="Markowitz V."/>
            <person name="Cheng J.-F."/>
            <person name="Hugenholtz P."/>
            <person name="Woyke T."/>
            <person name="Wu D."/>
            <person name="Spring S."/>
            <person name="Schroeder M."/>
            <person name="Kopitz M."/>
            <person name="Brambilla E."/>
            <person name="Klenk H.-P."/>
            <person name="Eisen J.A."/>
        </authorList>
    </citation>
    <scope>NUCLEOTIDE SEQUENCE</scope>
    <source>
        <strain evidence="1">DSM 3403</strain>
    </source>
</reference>
<dbReference type="HOGENOM" id="CLU_3084779_0_0_10"/>
<evidence type="ECO:0000313" key="2">
    <source>
        <dbReference type="Proteomes" id="UP000007590"/>
    </source>
</evidence>
<dbReference type="AlphaFoldDB" id="H8KS01"/>
<dbReference type="EMBL" id="CP003349">
    <property type="protein sequence ID" value="AFD07789.1"/>
    <property type="molecule type" value="Genomic_DNA"/>
</dbReference>
<evidence type="ECO:0000313" key="1">
    <source>
        <dbReference type="EMBL" id="AFD07789.1"/>
    </source>
</evidence>
<keyword evidence="2" id="KW-1185">Reference proteome</keyword>
<dbReference type="KEGG" id="scn:Solca_2760"/>
<protein>
    <submittedName>
        <fullName evidence="1">Uncharacterized protein</fullName>
    </submittedName>
</protein>
<accession>H8KS01</accession>
<proteinExistence type="predicted"/>
<organism evidence="1 2">
    <name type="scientific">Solitalea canadensis (strain ATCC 29591 / DSM 3403 / JCM 21819 / LMG 8368 / NBRC 15130 / NCIMB 12057 / USAM 9D)</name>
    <name type="common">Flexibacter canadensis</name>
    <dbReference type="NCBI Taxonomy" id="929556"/>
    <lineage>
        <taxon>Bacteria</taxon>
        <taxon>Pseudomonadati</taxon>
        <taxon>Bacteroidota</taxon>
        <taxon>Sphingobacteriia</taxon>
        <taxon>Sphingobacteriales</taxon>
        <taxon>Sphingobacteriaceae</taxon>
        <taxon>Solitalea</taxon>
    </lineage>
</organism>
<dbReference type="Proteomes" id="UP000007590">
    <property type="component" value="Chromosome"/>
</dbReference>
<name>H8KS01_SOLCM</name>
<sequence length="52" mass="5938">MKTVYFLLGINMIGVITYAQTVSKSNSVTINKEVEMSTIENNKEDLWDLQNL</sequence>